<sequence length="127" mass="13457">MKPFALVAASALVLMAGADAWCFRAFNQQNYCGKFSEHHRYTGGGGCFNLISPVAGNVNSFSYVASGSCDISFHSDYGCNGSKLGSTVGSWNKATTSASGKKMKSFRISGALCKLDARQCSEAKKCK</sequence>
<dbReference type="Proteomes" id="UP000193498">
    <property type="component" value="Unassembled WGS sequence"/>
</dbReference>
<dbReference type="AlphaFoldDB" id="A0A1Y1XUJ0"/>
<evidence type="ECO:0000256" key="1">
    <source>
        <dbReference type="SAM" id="SignalP"/>
    </source>
</evidence>
<dbReference type="EMBL" id="MCFE01000449">
    <property type="protein sequence ID" value="ORX89383.1"/>
    <property type="molecule type" value="Genomic_DNA"/>
</dbReference>
<protein>
    <submittedName>
        <fullName evidence="2">Uncharacterized protein</fullName>
    </submittedName>
</protein>
<proteinExistence type="predicted"/>
<organism evidence="2 3">
    <name type="scientific">Basidiobolus meristosporus CBS 931.73</name>
    <dbReference type="NCBI Taxonomy" id="1314790"/>
    <lineage>
        <taxon>Eukaryota</taxon>
        <taxon>Fungi</taxon>
        <taxon>Fungi incertae sedis</taxon>
        <taxon>Zoopagomycota</taxon>
        <taxon>Entomophthoromycotina</taxon>
        <taxon>Basidiobolomycetes</taxon>
        <taxon>Basidiobolales</taxon>
        <taxon>Basidiobolaceae</taxon>
        <taxon>Basidiobolus</taxon>
    </lineage>
</organism>
<dbReference type="InParanoid" id="A0A1Y1XUJ0"/>
<gene>
    <name evidence="2" type="ORF">K493DRAFT_358196</name>
</gene>
<dbReference type="OrthoDB" id="2360823at2759"/>
<accession>A0A1Y1XUJ0</accession>
<name>A0A1Y1XUJ0_9FUNG</name>
<feature type="chain" id="PRO_5010986505" evidence="1">
    <location>
        <begin position="21"/>
        <end position="127"/>
    </location>
</feature>
<keyword evidence="1" id="KW-0732">Signal</keyword>
<keyword evidence="3" id="KW-1185">Reference proteome</keyword>
<reference evidence="2 3" key="1">
    <citation type="submission" date="2016-07" db="EMBL/GenBank/DDBJ databases">
        <title>Pervasive Adenine N6-methylation of Active Genes in Fungi.</title>
        <authorList>
            <consortium name="DOE Joint Genome Institute"/>
            <person name="Mondo S.J."/>
            <person name="Dannebaum R.O."/>
            <person name="Kuo R.C."/>
            <person name="Labutti K."/>
            <person name="Haridas S."/>
            <person name="Kuo A."/>
            <person name="Salamov A."/>
            <person name="Ahrendt S.R."/>
            <person name="Lipzen A."/>
            <person name="Sullivan W."/>
            <person name="Andreopoulos W.B."/>
            <person name="Clum A."/>
            <person name="Lindquist E."/>
            <person name="Daum C."/>
            <person name="Ramamoorthy G.K."/>
            <person name="Gryganskyi A."/>
            <person name="Culley D."/>
            <person name="Magnuson J.K."/>
            <person name="James T.Y."/>
            <person name="O'Malley M.A."/>
            <person name="Stajich J.E."/>
            <person name="Spatafora J.W."/>
            <person name="Visel A."/>
            <person name="Grigoriev I.V."/>
        </authorList>
    </citation>
    <scope>NUCLEOTIDE SEQUENCE [LARGE SCALE GENOMIC DNA]</scope>
    <source>
        <strain evidence="2 3">CBS 931.73</strain>
    </source>
</reference>
<comment type="caution">
    <text evidence="2">The sequence shown here is derived from an EMBL/GenBank/DDBJ whole genome shotgun (WGS) entry which is preliminary data.</text>
</comment>
<evidence type="ECO:0000313" key="3">
    <source>
        <dbReference type="Proteomes" id="UP000193498"/>
    </source>
</evidence>
<evidence type="ECO:0000313" key="2">
    <source>
        <dbReference type="EMBL" id="ORX89383.1"/>
    </source>
</evidence>
<feature type="signal peptide" evidence="1">
    <location>
        <begin position="1"/>
        <end position="20"/>
    </location>
</feature>